<dbReference type="STRING" id="29540.C481_20746"/>
<gene>
    <name evidence="2" type="ORF">C481_20746</name>
</gene>
<dbReference type="Proteomes" id="UP000011554">
    <property type="component" value="Unassembled WGS sequence"/>
</dbReference>
<sequence length="122" mass="13790">MVHENETRYSLDRVKIEETIERFERFLDAGCEAIYWEGMVVRNLIGRDLAYREGQKALLEVAEAVGPRTSSSRSGVRRWILSSTRSSGPGWSTSSVRRSMSGTSRRGASLDSKAFDVERRST</sequence>
<feature type="region of interest" description="Disordered" evidence="1">
    <location>
        <begin position="68"/>
        <end position="122"/>
    </location>
</feature>
<dbReference type="AlphaFoldDB" id="M0AIH4"/>
<name>M0AIH4_NATA1</name>
<protein>
    <submittedName>
        <fullName evidence="2">Uncharacterized protein</fullName>
    </submittedName>
</protein>
<evidence type="ECO:0000256" key="1">
    <source>
        <dbReference type="SAM" id="MobiDB-lite"/>
    </source>
</evidence>
<dbReference type="EMBL" id="AOIO01000048">
    <property type="protein sequence ID" value="ELY97188.1"/>
    <property type="molecule type" value="Genomic_DNA"/>
</dbReference>
<comment type="caution">
    <text evidence="2">The sequence shown here is derived from an EMBL/GenBank/DDBJ whole genome shotgun (WGS) entry which is preliminary data.</text>
</comment>
<evidence type="ECO:0000313" key="3">
    <source>
        <dbReference type="Proteomes" id="UP000011554"/>
    </source>
</evidence>
<accession>M0AIH4</accession>
<keyword evidence="3" id="KW-1185">Reference proteome</keyword>
<reference evidence="2 3" key="1">
    <citation type="journal article" date="2014" name="PLoS Genet.">
        <title>Phylogenetically driven sequencing of extremely halophilic archaea reveals strategies for static and dynamic osmo-response.</title>
        <authorList>
            <person name="Becker E.A."/>
            <person name="Seitzer P.M."/>
            <person name="Tritt A."/>
            <person name="Larsen D."/>
            <person name="Krusor M."/>
            <person name="Yao A.I."/>
            <person name="Wu D."/>
            <person name="Madern D."/>
            <person name="Eisen J.A."/>
            <person name="Darling A.E."/>
            <person name="Facciotti M.T."/>
        </authorList>
    </citation>
    <scope>NUCLEOTIDE SEQUENCE [LARGE SCALE GENOMIC DNA]</scope>
    <source>
        <strain evidence="2 3">DSM 12278</strain>
    </source>
</reference>
<feature type="compositionally biased region" description="Polar residues" evidence="1">
    <location>
        <begin position="81"/>
        <end position="106"/>
    </location>
</feature>
<feature type="compositionally biased region" description="Basic and acidic residues" evidence="1">
    <location>
        <begin position="113"/>
        <end position="122"/>
    </location>
</feature>
<evidence type="ECO:0000313" key="2">
    <source>
        <dbReference type="EMBL" id="ELY97188.1"/>
    </source>
</evidence>
<dbReference type="PATRIC" id="fig|29540.5.peg.4198"/>
<organism evidence="2 3">
    <name type="scientific">Natrialba asiatica (strain ATCC 700177 / DSM 12278 / JCM 9576 / FERM P-10747 / NBRC 102637 / 172P1)</name>
    <dbReference type="NCBI Taxonomy" id="29540"/>
    <lineage>
        <taxon>Archaea</taxon>
        <taxon>Methanobacteriati</taxon>
        <taxon>Methanobacteriota</taxon>
        <taxon>Stenosarchaea group</taxon>
        <taxon>Halobacteria</taxon>
        <taxon>Halobacteriales</taxon>
        <taxon>Natrialbaceae</taxon>
        <taxon>Natrialba</taxon>
    </lineage>
</organism>
<proteinExistence type="predicted"/>